<protein>
    <submittedName>
        <fullName evidence="1">Uncharacterized protein</fullName>
    </submittedName>
</protein>
<organism evidence="1 2">
    <name type="scientific">Tissierella pigra</name>
    <dbReference type="NCBI Taxonomy" id="2607614"/>
    <lineage>
        <taxon>Bacteria</taxon>
        <taxon>Bacillati</taxon>
        <taxon>Bacillota</taxon>
        <taxon>Tissierellia</taxon>
        <taxon>Tissierellales</taxon>
        <taxon>Tissierellaceae</taxon>
        <taxon>Tissierella</taxon>
    </lineage>
</organism>
<dbReference type="CDD" id="cd17493">
    <property type="entry name" value="toxin_TenpN"/>
    <property type="match status" value="1"/>
</dbReference>
<keyword evidence="2" id="KW-1185">Reference proteome</keyword>
<evidence type="ECO:0000313" key="2">
    <source>
        <dbReference type="Proteomes" id="UP000469523"/>
    </source>
</evidence>
<dbReference type="Proteomes" id="UP000469523">
    <property type="component" value="Unassembled WGS sequence"/>
</dbReference>
<reference evidence="1 2" key="1">
    <citation type="submission" date="2019-09" db="EMBL/GenBank/DDBJ databases">
        <title>In-depth cultivation of the pig gut microbiome towards novel bacterial diversity and tailored functional studies.</title>
        <authorList>
            <person name="Wylensek D."/>
            <person name="Hitch T.C.A."/>
            <person name="Clavel T."/>
        </authorList>
    </citation>
    <scope>NUCLEOTIDE SEQUENCE [LARGE SCALE GENOMIC DNA]</scope>
    <source>
        <strain evidence="1 2">WCA3-693-APC-4?</strain>
    </source>
</reference>
<gene>
    <name evidence="1" type="ORF">FYJ83_11760</name>
</gene>
<accession>A0A6N7XWG3</accession>
<dbReference type="AlphaFoldDB" id="A0A6N7XWG3"/>
<dbReference type="RefSeq" id="WP_154440799.1">
    <property type="nucleotide sequence ID" value="NZ_VUNQ01000025.1"/>
</dbReference>
<name>A0A6N7XWG3_9FIRM</name>
<comment type="caution">
    <text evidence="1">The sequence shown here is derived from an EMBL/GenBank/DDBJ whole genome shotgun (WGS) entry which is preliminary data.</text>
</comment>
<sequence length="159" mass="18918">MSISNYKLVFIKNEYFEDYPELKEILKSHKKDESNRIYFFLNIQYKNNNIFIPLRSEIDLTRSIGTIGFPIPGEKRPNAGLDYRKILIINDISYIEFPPHNIIPRSQEKLIIQSINTIQSQVIDYIKGYEKSFLKNRTTKDKKYKFSSLCNYHKELELV</sequence>
<proteinExistence type="predicted"/>
<dbReference type="EMBL" id="VUNQ01000025">
    <property type="protein sequence ID" value="MSU02147.1"/>
    <property type="molecule type" value="Genomic_DNA"/>
</dbReference>
<dbReference type="InterPro" id="IPR049929">
    <property type="entry name" value="TenpN-like"/>
</dbReference>
<evidence type="ECO:0000313" key="1">
    <source>
        <dbReference type="EMBL" id="MSU02147.1"/>
    </source>
</evidence>